<name>A0A835ZH89_9STRA</name>
<sequence>MPGVTGSMSETNKAYLNDKAALLLQPACDGSSVHRSSIIQQWGLFGGLTPITSEISSTTSAADTVKLYLNTQERFCLLAVGVQNGGKSHTVGAVVENCMLQLPGIIHSAPTATSVMHYDEDTTAQCELSTLTAAGADTPRSVDVFVRNTTVLVSPNYFQQMLVQEKYRGVPNTSVQPLLLDWDVLSADQLKIIMQLSFDQVSSSSVPHYFGALLNKLPEYQRCESMPPYHNFREQLSSKSSTGFTSSQMEPLELRLKLLDAVVQQSAKNVRDYSNRKTFMDAMQDAYDTQGIVIADLSDPLISKQQANCIFQVVLQQFCNKEWNGDKPVRRKLVVFDEAHKYISNDGDGLAHEMLKVVRTMRLTGMRIVVSTQSPAELPHEMLAL</sequence>
<reference evidence="1" key="1">
    <citation type="submission" date="2021-02" db="EMBL/GenBank/DDBJ databases">
        <title>First Annotated Genome of the Yellow-green Alga Tribonema minus.</title>
        <authorList>
            <person name="Mahan K.M."/>
        </authorList>
    </citation>
    <scope>NUCLEOTIDE SEQUENCE</scope>
    <source>
        <strain evidence="1">UTEX B ZZ1240</strain>
    </source>
</reference>
<protein>
    <submittedName>
        <fullName evidence="1">Uncharacterized protein</fullName>
    </submittedName>
</protein>
<gene>
    <name evidence="1" type="ORF">JKP88DRAFT_252197</name>
</gene>
<proteinExistence type="predicted"/>
<accession>A0A835ZH89</accession>
<keyword evidence="2" id="KW-1185">Reference proteome</keyword>
<evidence type="ECO:0000313" key="2">
    <source>
        <dbReference type="Proteomes" id="UP000664859"/>
    </source>
</evidence>
<comment type="caution">
    <text evidence="1">The sequence shown here is derived from an EMBL/GenBank/DDBJ whole genome shotgun (WGS) entry which is preliminary data.</text>
</comment>
<dbReference type="Gene3D" id="3.40.50.300">
    <property type="entry name" value="P-loop containing nucleotide triphosphate hydrolases"/>
    <property type="match status" value="1"/>
</dbReference>
<dbReference type="InterPro" id="IPR027417">
    <property type="entry name" value="P-loop_NTPase"/>
</dbReference>
<organism evidence="1 2">
    <name type="scientific">Tribonema minus</name>
    <dbReference type="NCBI Taxonomy" id="303371"/>
    <lineage>
        <taxon>Eukaryota</taxon>
        <taxon>Sar</taxon>
        <taxon>Stramenopiles</taxon>
        <taxon>Ochrophyta</taxon>
        <taxon>PX clade</taxon>
        <taxon>Xanthophyceae</taxon>
        <taxon>Tribonematales</taxon>
        <taxon>Tribonemataceae</taxon>
        <taxon>Tribonema</taxon>
    </lineage>
</organism>
<dbReference type="OrthoDB" id="2316594at2759"/>
<dbReference type="Proteomes" id="UP000664859">
    <property type="component" value="Unassembled WGS sequence"/>
</dbReference>
<dbReference type="AlphaFoldDB" id="A0A835ZH89"/>
<dbReference type="SUPFAM" id="SSF52540">
    <property type="entry name" value="P-loop containing nucleoside triphosphate hydrolases"/>
    <property type="match status" value="1"/>
</dbReference>
<evidence type="ECO:0000313" key="1">
    <source>
        <dbReference type="EMBL" id="KAG5190519.1"/>
    </source>
</evidence>
<dbReference type="EMBL" id="JAFCMP010000033">
    <property type="protein sequence ID" value="KAG5190519.1"/>
    <property type="molecule type" value="Genomic_DNA"/>
</dbReference>